<dbReference type="KEGG" id="tag:Tagg_1111"/>
<keyword evidence="1" id="KW-0812">Transmembrane</keyword>
<keyword evidence="1" id="KW-0472">Membrane</keyword>
<protein>
    <submittedName>
        <fullName evidence="2">Uncharacterized protein</fullName>
    </submittedName>
</protein>
<proteinExistence type="predicted"/>
<dbReference type="RefSeq" id="WP_013129973.1">
    <property type="nucleotide sequence ID" value="NC_014160.1"/>
</dbReference>
<dbReference type="Proteomes" id="UP000002376">
    <property type="component" value="Chromosome"/>
</dbReference>
<reference evidence="3" key="2">
    <citation type="journal article" date="2010" name="Stand. Genomic Sci.">
        <title>Complete genome sequence of Thermosphaera aggregans type strain (M11TLT).</title>
        <authorList>
            <person name="Spring S."/>
            <person name="Rachel R."/>
            <person name="Lapidus A."/>
            <person name="Davenport K."/>
            <person name="Tice H."/>
            <person name="Copeland A."/>
            <person name="Cheng J.-F."/>
            <person name="Lucas S."/>
            <person name="Chen F."/>
            <person name="Nolan M."/>
            <person name="Bruce D."/>
            <person name="Goodwin L."/>
            <person name="Pitluck S."/>
            <person name="Ivanova N."/>
            <person name="Mavromatis K."/>
            <person name="Ovchinnikova G."/>
            <person name="Pati A."/>
            <person name="Chen A."/>
            <person name="Palaniappan K."/>
            <person name="Land M."/>
            <person name="Hauser L."/>
            <person name="Chang Y.-J."/>
            <person name="Jeffries C.C."/>
            <person name="Brettin T."/>
            <person name="Detter J.C."/>
            <person name="Tapia R."/>
            <person name="Han C."/>
            <person name="Heimerl T."/>
            <person name="Weikl F."/>
            <person name="Brambilla E."/>
            <person name="Goker M."/>
            <person name="Bristow J."/>
            <person name="Eisen J.A."/>
            <person name="Markowitz V."/>
            <person name="Hugenholtz P."/>
            <person name="Kyrpides N.C."/>
            <person name="Klenk H.-P."/>
        </authorList>
    </citation>
    <scope>NUCLEOTIDE SEQUENCE [LARGE SCALE GENOMIC DNA]</scope>
    <source>
        <strain evidence="3">DSM 11486 / M11TL</strain>
    </source>
</reference>
<dbReference type="Gene3D" id="2.60.120.180">
    <property type="match status" value="1"/>
</dbReference>
<name>D5U2N0_THEAM</name>
<dbReference type="InterPro" id="IPR013319">
    <property type="entry name" value="GH11/12"/>
</dbReference>
<evidence type="ECO:0000256" key="1">
    <source>
        <dbReference type="SAM" id="Phobius"/>
    </source>
</evidence>
<dbReference type="EMBL" id="CP001939">
    <property type="protein sequence ID" value="ADG91380.1"/>
    <property type="molecule type" value="Genomic_DNA"/>
</dbReference>
<feature type="transmembrane region" description="Helical" evidence="1">
    <location>
        <begin position="394"/>
        <end position="415"/>
    </location>
</feature>
<sequence>MKYKLSSVLIIGILLLSITNAYTLTEIKTIASSPEPGDALLTWVGGGFWSPPYVDENNVTRQECTWPGLMVTRDDGTSIWIEPNFWNIASGSGENYLRFINSSDKVAFYTKLENVTTQWGGIAWATPEVVFVGRTPPQFAQLPSAGGYEWFSLPMSVSEFLQNYDELYVKASYEVVKANGTLVRWGFLLWFENPNGQALAEVYISFSDDFGGWVGDKTVLGTIAVPMIVDGELFSGEFVVMRALSGGGWAGMEFMLSNADLVNNTVIVDIKPFIEIVFNQLVNYFGVPADQIIWGSLNLGSYSGSEGTGFEFGWIIHDVRILSPEESPKIITVTVTQTQTTTKTVTDFMYVTVTSTTTQTETLTETSTTTLTTTKIETSTTTSPTTVTEQITDWTLTGVAGILLLIIGFGVGWMLKKPK</sequence>
<dbReference type="HOGENOM" id="CLU_730802_0_0_2"/>
<gene>
    <name evidence="2" type="ordered locus">Tagg_1111</name>
</gene>
<reference evidence="2 3" key="1">
    <citation type="journal article" date="2010" name="Stand. Genomic Sci.">
        <title>Complete genome sequence of Thermosphaera aggregans type strain (M11TL).</title>
        <authorList>
            <person name="Spring S."/>
            <person name="Rachel R."/>
            <person name="Lapidus A."/>
            <person name="Davenport K."/>
            <person name="Tice H."/>
            <person name="Copeland A."/>
            <person name="Cheng J.F."/>
            <person name="Lucas S."/>
            <person name="Chen F."/>
            <person name="Nolan M."/>
            <person name="Bruce D."/>
            <person name="Goodwin L."/>
            <person name="Pitluck S."/>
            <person name="Ivanova N."/>
            <person name="Mavromatis K."/>
            <person name="Ovchinnikova G."/>
            <person name="Pati A."/>
            <person name="Chen A."/>
            <person name="Palaniappan K."/>
            <person name="Land M."/>
            <person name="Hauser L."/>
            <person name="Chang Y.J."/>
            <person name="Jeffries C.C."/>
            <person name="Brettin T."/>
            <person name="Detter J.C."/>
            <person name="Tapia R."/>
            <person name="Han C."/>
            <person name="Heimerl T."/>
            <person name="Weikl F."/>
            <person name="Brambilla E."/>
            <person name="Goker M."/>
            <person name="Bristow J."/>
            <person name="Eisen J.A."/>
            <person name="Markowitz V."/>
            <person name="Hugenholtz P."/>
            <person name="Kyrpides N.C."/>
            <person name="Klenk H.P."/>
        </authorList>
    </citation>
    <scope>NUCLEOTIDE SEQUENCE [LARGE SCALE GENOMIC DNA]</scope>
    <source>
        <strain evidence="3">DSM 11486 / M11TL</strain>
    </source>
</reference>
<reference key="3">
    <citation type="submission" date="2010-02" db="EMBL/GenBank/DDBJ databases">
        <title>Complete genome sequence of Thermosphaera aggregans type strain (M11TL).</title>
        <authorList>
            <consortium name="US DOE Joint Genome Institute (JGI-PGF)"/>
            <person name="Spring S."/>
            <person name="Lapidus A."/>
            <person name="Munk C."/>
            <person name="Schroeder M."/>
            <person name="Glavina Del Rio T."/>
            <person name="Tice H."/>
            <person name="Copeland A."/>
            <person name="Cheng J.-F."/>
            <person name="Lucas S."/>
            <person name="Chen F."/>
            <person name="Nolan M."/>
            <person name="Bruce D."/>
            <person name="Goodwin L."/>
            <person name="Pitluck S."/>
            <person name="Ivanova N."/>
            <person name="Mavromatis K."/>
            <person name="Ovchinnikova G."/>
            <person name="Pati A."/>
            <person name="Chen A."/>
            <person name="Palaniappan K."/>
            <person name="Land M."/>
            <person name="Hauser L."/>
            <person name="Chang Y.-J."/>
            <person name="Jeffries C.C."/>
            <person name="Brettin T."/>
            <person name="Detter J.C."/>
            <person name="Tapia R."/>
            <person name="Han C."/>
            <person name="Chain P."/>
            <person name="Heimerl T."/>
            <person name="Weik F."/>
            <person name="Goker M."/>
            <person name="Rachel R."/>
            <person name="Bristow J."/>
            <person name="Eisen J.A."/>
            <person name="Markowitz V."/>
            <person name="Hugenholtz P."/>
            <person name="Kyrpides N.C."/>
            <person name="Klenk H.-P."/>
        </authorList>
    </citation>
    <scope>NUCLEOTIDE SEQUENCE</scope>
    <source>
        <strain>DSM 11486</strain>
    </source>
</reference>
<keyword evidence="3" id="KW-1185">Reference proteome</keyword>
<evidence type="ECO:0000313" key="3">
    <source>
        <dbReference type="Proteomes" id="UP000002376"/>
    </source>
</evidence>
<dbReference type="AlphaFoldDB" id="D5U2N0"/>
<dbReference type="eggNOG" id="arCOG03858">
    <property type="taxonomic scope" value="Archaea"/>
</dbReference>
<organism evidence="2 3">
    <name type="scientific">Thermosphaera aggregans (strain DSM 11486 / M11TL)</name>
    <dbReference type="NCBI Taxonomy" id="633148"/>
    <lineage>
        <taxon>Archaea</taxon>
        <taxon>Thermoproteota</taxon>
        <taxon>Thermoprotei</taxon>
        <taxon>Desulfurococcales</taxon>
        <taxon>Desulfurococcaceae</taxon>
        <taxon>Thermosphaera</taxon>
    </lineage>
</organism>
<accession>D5U2N0</accession>
<dbReference type="GO" id="GO:0004553">
    <property type="term" value="F:hydrolase activity, hydrolyzing O-glycosyl compounds"/>
    <property type="evidence" value="ECO:0007669"/>
    <property type="project" value="InterPro"/>
</dbReference>
<evidence type="ECO:0000313" key="2">
    <source>
        <dbReference type="EMBL" id="ADG91380.1"/>
    </source>
</evidence>
<dbReference type="OrthoDB" id="101962at2157"/>
<keyword evidence="1" id="KW-1133">Transmembrane helix</keyword>
<dbReference type="GeneID" id="9166143"/>